<evidence type="ECO:0000313" key="3">
    <source>
        <dbReference type="Proteomes" id="UP001589703"/>
    </source>
</evidence>
<dbReference type="Gene3D" id="1.10.10.10">
    <property type="entry name" value="Winged helix-like DNA-binding domain superfamily/Winged helix DNA-binding domain"/>
    <property type="match status" value="1"/>
</dbReference>
<dbReference type="InterPro" id="IPR016032">
    <property type="entry name" value="Sig_transdc_resp-reg_C-effctor"/>
</dbReference>
<comment type="caution">
    <text evidence="2">The sequence shown here is derived from an EMBL/GenBank/DDBJ whole genome shotgun (WGS) entry which is preliminary data.</text>
</comment>
<gene>
    <name evidence="2" type="ORF">ACFFRO_26770</name>
</gene>
<evidence type="ECO:0000259" key="1">
    <source>
        <dbReference type="PROSITE" id="PS50043"/>
    </source>
</evidence>
<feature type="domain" description="HTH luxR-type" evidence="1">
    <location>
        <begin position="267"/>
        <end position="332"/>
    </location>
</feature>
<evidence type="ECO:0000313" key="2">
    <source>
        <dbReference type="EMBL" id="MFB9738684.1"/>
    </source>
</evidence>
<reference evidence="2 3" key="1">
    <citation type="submission" date="2024-09" db="EMBL/GenBank/DDBJ databases">
        <authorList>
            <person name="Sun Q."/>
            <person name="Mori K."/>
        </authorList>
    </citation>
    <scope>NUCLEOTIDE SEQUENCE [LARGE SCALE GENOMIC DNA]</scope>
    <source>
        <strain evidence="2 3">JCM 10918</strain>
    </source>
</reference>
<dbReference type="SUPFAM" id="SSF46894">
    <property type="entry name" value="C-terminal effector domain of the bipartite response regulators"/>
    <property type="match status" value="1"/>
</dbReference>
<keyword evidence="3" id="KW-1185">Reference proteome</keyword>
<organism evidence="2 3">
    <name type="scientific">Streptomyces thermocoprophilus</name>
    <dbReference type="NCBI Taxonomy" id="78356"/>
    <lineage>
        <taxon>Bacteria</taxon>
        <taxon>Bacillati</taxon>
        <taxon>Actinomycetota</taxon>
        <taxon>Actinomycetes</taxon>
        <taxon>Kitasatosporales</taxon>
        <taxon>Streptomycetaceae</taxon>
        <taxon>Streptomyces</taxon>
    </lineage>
</organism>
<sequence length="338" mass="36108">MLDVLGLDAVAEAIYRGMLTNPGDGVAALAARLGLTEDQVRRGLDRLSELALIQPSAREGNGTAADGIGFRAVGPETAMEMLLARQQAELAAQQMRVEASRAAAAQLIAECSALRPRALDHDSEQLIGPDAIRERLAGLAKGAQIEVATFAPGGAHSPEDLAASREPNADLLGRGVRMRTVYLDSVRNHAPTLEHVSWLHQHGGQVRTVPDLPIRMIIFDRCQAVLPIDTSDARAGAVVLRGAGTVAALCALFESVWHTAVPLGTVPKCDAKDMPPQERAVLKMLAQGYTDEAIAKRLGVSPRTARRIAANLMERLDARSRFEAGVHAVQDGWLPSSR</sequence>
<dbReference type="PANTHER" id="PTHR34293">
    <property type="entry name" value="HTH-TYPE TRANSCRIPTIONAL REGULATOR TRMBL2"/>
    <property type="match status" value="1"/>
</dbReference>
<dbReference type="InterPro" id="IPR036388">
    <property type="entry name" value="WH-like_DNA-bd_sf"/>
</dbReference>
<dbReference type="InterPro" id="IPR000792">
    <property type="entry name" value="Tscrpt_reg_LuxR_C"/>
</dbReference>
<dbReference type="CDD" id="cd06170">
    <property type="entry name" value="LuxR_C_like"/>
    <property type="match status" value="1"/>
</dbReference>
<protein>
    <submittedName>
        <fullName evidence="2">LuxR C-terminal-related transcriptional regulator</fullName>
    </submittedName>
</protein>
<dbReference type="SMART" id="SM00421">
    <property type="entry name" value="HTH_LUXR"/>
    <property type="match status" value="1"/>
</dbReference>
<dbReference type="PROSITE" id="PS50043">
    <property type="entry name" value="HTH_LUXR_2"/>
    <property type="match status" value="1"/>
</dbReference>
<proteinExistence type="predicted"/>
<dbReference type="Pfam" id="PF00196">
    <property type="entry name" value="GerE"/>
    <property type="match status" value="1"/>
</dbReference>
<name>A0ABV5VLI4_9ACTN</name>
<dbReference type="InterPro" id="IPR051797">
    <property type="entry name" value="TrmB-like"/>
</dbReference>
<dbReference type="PANTHER" id="PTHR34293:SF1">
    <property type="entry name" value="HTH-TYPE TRANSCRIPTIONAL REGULATOR TRMBL2"/>
    <property type="match status" value="1"/>
</dbReference>
<dbReference type="RefSeq" id="WP_247464053.1">
    <property type="nucleotide sequence ID" value="NZ_JBHMAR010000055.1"/>
</dbReference>
<dbReference type="Proteomes" id="UP001589703">
    <property type="component" value="Unassembled WGS sequence"/>
</dbReference>
<dbReference type="EMBL" id="JBHMAR010000055">
    <property type="protein sequence ID" value="MFB9738684.1"/>
    <property type="molecule type" value="Genomic_DNA"/>
</dbReference>
<accession>A0ABV5VLI4</accession>
<dbReference type="PRINTS" id="PR00038">
    <property type="entry name" value="HTHLUXR"/>
</dbReference>